<proteinExistence type="predicted"/>
<protein>
    <submittedName>
        <fullName evidence="1">Uncharacterized protein</fullName>
    </submittedName>
</protein>
<dbReference type="AlphaFoldDB" id="A0AAP0GV43"/>
<organism evidence="1 2">
    <name type="scientific">Deinandra increscens subsp. villosa</name>
    <dbReference type="NCBI Taxonomy" id="3103831"/>
    <lineage>
        <taxon>Eukaryota</taxon>
        <taxon>Viridiplantae</taxon>
        <taxon>Streptophyta</taxon>
        <taxon>Embryophyta</taxon>
        <taxon>Tracheophyta</taxon>
        <taxon>Spermatophyta</taxon>
        <taxon>Magnoliopsida</taxon>
        <taxon>eudicotyledons</taxon>
        <taxon>Gunneridae</taxon>
        <taxon>Pentapetalae</taxon>
        <taxon>asterids</taxon>
        <taxon>campanulids</taxon>
        <taxon>Asterales</taxon>
        <taxon>Asteraceae</taxon>
        <taxon>Asteroideae</taxon>
        <taxon>Heliantheae alliance</taxon>
        <taxon>Madieae</taxon>
        <taxon>Madiinae</taxon>
        <taxon>Deinandra</taxon>
    </lineage>
</organism>
<dbReference type="Proteomes" id="UP001408789">
    <property type="component" value="Unassembled WGS sequence"/>
</dbReference>
<dbReference type="EMBL" id="JBCNJP010000017">
    <property type="protein sequence ID" value="KAK9064498.1"/>
    <property type="molecule type" value="Genomic_DNA"/>
</dbReference>
<accession>A0AAP0GV43</accession>
<comment type="caution">
    <text evidence="1">The sequence shown here is derived from an EMBL/GenBank/DDBJ whole genome shotgun (WGS) entry which is preliminary data.</text>
</comment>
<dbReference type="PANTHER" id="PTHR35714">
    <property type="entry name" value="OS02G0715300 PROTEIN"/>
    <property type="match status" value="1"/>
</dbReference>
<sequence>MNEMDGSPHPSFPLLHLASNFFHLNSSSPSKLPTMTSIFHKPRSLPLSHNPTQDPPAGIRRRISTAAMSFQIQPPTISATTAWAFRSSKSVSSMGETASTSVRNWWNLGWEWILSRKPVFAQDLEMNPEESSVLGCHNKGSWRHILYKFRSEIRKLVGSGQPGLPQTIRSGSFKSAI</sequence>
<gene>
    <name evidence="1" type="ORF">SSX86_015880</name>
</gene>
<evidence type="ECO:0000313" key="1">
    <source>
        <dbReference type="EMBL" id="KAK9064498.1"/>
    </source>
</evidence>
<name>A0AAP0GV43_9ASTR</name>
<dbReference type="PANTHER" id="PTHR35714:SF1">
    <property type="entry name" value="OS02G0715300 PROTEIN"/>
    <property type="match status" value="1"/>
</dbReference>
<reference evidence="1 2" key="1">
    <citation type="submission" date="2024-04" db="EMBL/GenBank/DDBJ databases">
        <title>The reference genome of an endangered Asteraceae, Deinandra increscens subsp. villosa, native to the Central Coast of California.</title>
        <authorList>
            <person name="Guilliams M."/>
            <person name="Hasenstab-Lehman K."/>
            <person name="Meyer R."/>
            <person name="Mcevoy S."/>
        </authorList>
    </citation>
    <scope>NUCLEOTIDE SEQUENCE [LARGE SCALE GENOMIC DNA]</scope>
    <source>
        <tissue evidence="1">Leaf</tissue>
    </source>
</reference>
<keyword evidence="2" id="KW-1185">Reference proteome</keyword>
<evidence type="ECO:0000313" key="2">
    <source>
        <dbReference type="Proteomes" id="UP001408789"/>
    </source>
</evidence>